<dbReference type="EMBL" id="MH271313">
    <property type="protein sequence ID" value="AWY06155.1"/>
    <property type="molecule type" value="Genomic_DNA"/>
</dbReference>
<dbReference type="GeneID" id="54993569"/>
<protein>
    <submittedName>
        <fullName evidence="1">HNH endonuclease</fullName>
    </submittedName>
</protein>
<proteinExistence type="predicted"/>
<keyword evidence="2" id="KW-1185">Reference proteome</keyword>
<sequence length="165" mass="19910">MASPQRKRKRERFYLECVETEAPCWICGEPIEYLDADGEPILEGPWSFSLDHYETVCAKPELEWNYDNWRASHHLCNQRRGARRPSRSIWIGSKELGRWQYKEPDDKYRRRIAREEQKYRIMTGVISQDELPETIVTQVQEQQLVQKLFNQEMLQQIIRRVHDDE</sequence>
<dbReference type="RefSeq" id="YP_009803011.1">
    <property type="nucleotide sequence ID" value="NC_047990.1"/>
</dbReference>
<dbReference type="Proteomes" id="UP000250774">
    <property type="component" value="Segment"/>
</dbReference>
<keyword evidence="1" id="KW-0255">Endonuclease</keyword>
<keyword evidence="1" id="KW-0378">Hydrolase</keyword>
<name>A0A2Z4Q8H4_9CAUD</name>
<evidence type="ECO:0000313" key="2">
    <source>
        <dbReference type="Proteomes" id="UP000250774"/>
    </source>
</evidence>
<organism evidence="1 2">
    <name type="scientific">Gordonia phage Suzy</name>
    <dbReference type="NCBI Taxonomy" id="2201430"/>
    <lineage>
        <taxon>Viruses</taxon>
        <taxon>Duplodnaviria</taxon>
        <taxon>Heunggongvirae</taxon>
        <taxon>Uroviricota</taxon>
        <taxon>Caudoviricetes</taxon>
        <taxon>Terapinvirus</taxon>
        <taxon>Terapinvirus suzy</taxon>
    </lineage>
</organism>
<dbReference type="KEGG" id="vg:54993569"/>
<reference evidence="2" key="1">
    <citation type="submission" date="2018-04" db="EMBL/GenBank/DDBJ databases">
        <authorList>
            <person name="Harrington T."/>
            <person name="Washburn E."/>
            <person name="Bricker J."/>
            <person name="McKinney A."/>
            <person name="Betsko A.J."/>
            <person name="Garlena R.A."/>
            <person name="Russell D.A."/>
            <person name="Pope W.A."/>
            <person name="Jacobs-Sera D."/>
            <person name="Hatfull G.F."/>
        </authorList>
    </citation>
    <scope>NUCLEOTIDE SEQUENCE [LARGE SCALE GENOMIC DNA]</scope>
</reference>
<evidence type="ECO:0000313" key="1">
    <source>
        <dbReference type="EMBL" id="AWY06155.1"/>
    </source>
</evidence>
<accession>A0A2Z4Q8H4</accession>
<dbReference type="Gene3D" id="1.10.30.50">
    <property type="match status" value="1"/>
</dbReference>
<gene>
    <name evidence="1" type="primary">50</name>
    <name evidence="1" type="ORF">PBI_SUZY_50</name>
</gene>
<dbReference type="GO" id="GO:0004519">
    <property type="term" value="F:endonuclease activity"/>
    <property type="evidence" value="ECO:0007669"/>
    <property type="project" value="UniProtKB-KW"/>
</dbReference>
<keyword evidence="1" id="KW-0540">Nuclease</keyword>